<evidence type="ECO:0000256" key="1">
    <source>
        <dbReference type="SAM" id="MobiDB-lite"/>
    </source>
</evidence>
<dbReference type="AlphaFoldDB" id="A0AAD5BY57"/>
<keyword evidence="3" id="KW-1185">Reference proteome</keyword>
<comment type="caution">
    <text evidence="2">The sequence shown here is derived from an EMBL/GenBank/DDBJ whole genome shotgun (WGS) entry which is preliminary data.</text>
</comment>
<organism evidence="2 3">
    <name type="scientific">Ambrosia artemisiifolia</name>
    <name type="common">Common ragweed</name>
    <dbReference type="NCBI Taxonomy" id="4212"/>
    <lineage>
        <taxon>Eukaryota</taxon>
        <taxon>Viridiplantae</taxon>
        <taxon>Streptophyta</taxon>
        <taxon>Embryophyta</taxon>
        <taxon>Tracheophyta</taxon>
        <taxon>Spermatophyta</taxon>
        <taxon>Magnoliopsida</taxon>
        <taxon>eudicotyledons</taxon>
        <taxon>Gunneridae</taxon>
        <taxon>Pentapetalae</taxon>
        <taxon>asterids</taxon>
        <taxon>campanulids</taxon>
        <taxon>Asterales</taxon>
        <taxon>Asteraceae</taxon>
        <taxon>Asteroideae</taxon>
        <taxon>Heliantheae alliance</taxon>
        <taxon>Heliantheae</taxon>
        <taxon>Ambrosia</taxon>
    </lineage>
</organism>
<sequence>EENNRPIGNPQNEEPEKPKENAFAGGGTSGEVKGNVSYRDAFVGASQSGLHEDIVNVPDTVNEFSDRLRKALVATVVDMEKLKVVGKVMRQPTNAEEPADVSSPETVNSPVKEAFMNDINEGDGMLVTPSNSGVNCGNQSFLNNVGSNSAPLIPSVGHEAVSQGHFRKSTKKFKGRSGILTKKRKKLIFKKSGSRSKSTSGPIKKKNKPKSSEDDPFVVDHLIGPMNVEDALVVQVQDVDSNTPVSVPLADVEIVEEIVDSPIVTNRREDRSTMLFEDLMKEGEPASTAVATGGFSPNSGNNPPIPNVNDDALIVAGVDENLSNEGQWSVEKINTEVKATVDLGVKLGVQLQSFENLVRDSILEEGDGGSIRFWLDNWLMDVPLAEKFPRLFAKAIDKFSLIKDCWKSEGWCPLDYSSQFSECDLRESNSVISWKWKRALVTQEEIEHRQQLEAMMVDMSFSGQDDRWCWNDNKNDIFELPPSLPNLIKKNPFNSSLSLTSHRHHRLHRSTPPPSDDHRCLAFKTLGSGCIVVVKSEPYKEMRLKLGQRCYQISCKQSFGCFFTVDELPCPKSPEKLKSVRNKRQREEAIAAAEFNLHTVWILPSGKLSAAIGIRIERCFMSLGNWDEELLIYILKSEDARSAEAVALGIRCATLDFTLDKTYDLVSITIL</sequence>
<feature type="non-terminal residue" evidence="2">
    <location>
        <position position="671"/>
    </location>
</feature>
<accession>A0AAD5BY57</accession>
<evidence type="ECO:0000313" key="3">
    <source>
        <dbReference type="Proteomes" id="UP001206925"/>
    </source>
</evidence>
<reference evidence="2" key="1">
    <citation type="submission" date="2022-06" db="EMBL/GenBank/DDBJ databases">
        <title>Uncovering the hologenomic basis of an extraordinary plant invasion.</title>
        <authorList>
            <person name="Bieker V.C."/>
            <person name="Martin M.D."/>
            <person name="Gilbert T."/>
            <person name="Hodgins K."/>
            <person name="Battlay P."/>
            <person name="Petersen B."/>
            <person name="Wilson J."/>
        </authorList>
    </citation>
    <scope>NUCLEOTIDE SEQUENCE</scope>
    <source>
        <strain evidence="2">AA19_3_7</strain>
        <tissue evidence="2">Leaf</tissue>
    </source>
</reference>
<dbReference type="PANTHER" id="PTHR36617:SF15">
    <property type="entry name" value="REVERSE TRANSCRIPTASE ZINC-BINDING DOMAIN-CONTAINING PROTEIN"/>
    <property type="match status" value="1"/>
</dbReference>
<protein>
    <submittedName>
        <fullName evidence="2">Uncharacterized protein</fullName>
    </submittedName>
</protein>
<evidence type="ECO:0000313" key="2">
    <source>
        <dbReference type="EMBL" id="KAI7731632.1"/>
    </source>
</evidence>
<dbReference type="EMBL" id="JAMZMK010010416">
    <property type="protein sequence ID" value="KAI7731632.1"/>
    <property type="molecule type" value="Genomic_DNA"/>
</dbReference>
<gene>
    <name evidence="2" type="ORF">M8C21_015718</name>
</gene>
<feature type="region of interest" description="Disordered" evidence="1">
    <location>
        <begin position="1"/>
        <end position="34"/>
    </location>
</feature>
<feature type="region of interest" description="Disordered" evidence="1">
    <location>
        <begin position="189"/>
        <end position="218"/>
    </location>
</feature>
<name>A0AAD5BY57_AMBAR</name>
<dbReference type="Proteomes" id="UP001206925">
    <property type="component" value="Unassembled WGS sequence"/>
</dbReference>
<proteinExistence type="predicted"/>
<dbReference type="PANTHER" id="PTHR36617">
    <property type="entry name" value="PROTEIN, PUTATIVE-RELATED"/>
    <property type="match status" value="1"/>
</dbReference>